<dbReference type="Proteomes" id="UP000283501">
    <property type="component" value="Unassembled WGS sequence"/>
</dbReference>
<dbReference type="EMBL" id="QSKY01000056">
    <property type="protein sequence ID" value="RHE98305.1"/>
    <property type="molecule type" value="Genomic_DNA"/>
</dbReference>
<dbReference type="AlphaFoldDB" id="A0A414LUK6"/>
<dbReference type="RefSeq" id="WP_118142305.1">
    <property type="nucleotide sequence ID" value="NZ_QSKY01000056.1"/>
</dbReference>
<evidence type="ECO:0000313" key="1">
    <source>
        <dbReference type="EMBL" id="RHE98305.1"/>
    </source>
</evidence>
<gene>
    <name evidence="1" type="ORF">DW703_17090</name>
</gene>
<dbReference type="InterPro" id="IPR013467">
    <property type="entry name" value="HNH78-like"/>
</dbReference>
<protein>
    <submittedName>
        <fullName evidence="1">TIGR02646 family protein</fullName>
    </submittedName>
</protein>
<accession>A0A414LUK6</accession>
<dbReference type="Gene3D" id="1.10.30.50">
    <property type="match status" value="1"/>
</dbReference>
<comment type="caution">
    <text evidence="1">The sequence shown here is derived from an EMBL/GenBank/DDBJ whole genome shotgun (WGS) entry which is preliminary data.</text>
</comment>
<dbReference type="NCBIfam" id="TIGR02646">
    <property type="entry name" value="retron system putative HNH endonuclease"/>
    <property type="match status" value="1"/>
</dbReference>
<sequence>MKQINKSSAPQWFEQWKSDFVEVNNRQPHYKVDFAGNDSDGIERRRMLREALIKEQGKICCYCMRRIYNNSAHIEHFFPQESFRDMDLTYENMFASCNGEATIILDDEHCGHRKNNWFRDDMLSPADAEVERAFKYSANGKISAVRNRPSSNVAQDMIHNLGLDSFHLERDRKQAIQASEVFDDEDYTDDELRSFIEYYSNKNNGEYEPYCKAIVDCLEEML</sequence>
<evidence type="ECO:0000313" key="2">
    <source>
        <dbReference type="Proteomes" id="UP000283501"/>
    </source>
</evidence>
<organism evidence="1 2">
    <name type="scientific">Agathobacter rectalis</name>
    <dbReference type="NCBI Taxonomy" id="39491"/>
    <lineage>
        <taxon>Bacteria</taxon>
        <taxon>Bacillati</taxon>
        <taxon>Bacillota</taxon>
        <taxon>Clostridia</taxon>
        <taxon>Lachnospirales</taxon>
        <taxon>Lachnospiraceae</taxon>
        <taxon>Agathobacter</taxon>
    </lineage>
</organism>
<proteinExistence type="predicted"/>
<reference evidence="1 2" key="1">
    <citation type="submission" date="2018-08" db="EMBL/GenBank/DDBJ databases">
        <title>A genome reference for cultivated species of the human gut microbiota.</title>
        <authorList>
            <person name="Zou Y."/>
            <person name="Xue W."/>
            <person name="Luo G."/>
        </authorList>
    </citation>
    <scope>NUCLEOTIDE SEQUENCE [LARGE SCALE GENOMIC DNA]</scope>
    <source>
        <strain evidence="1 2">AM26-2LB</strain>
    </source>
</reference>
<name>A0A414LUK6_9FIRM</name>